<dbReference type="Proteomes" id="UP000735302">
    <property type="component" value="Unassembled WGS sequence"/>
</dbReference>
<proteinExistence type="predicted"/>
<feature type="chain" id="PRO_5043416490" evidence="1">
    <location>
        <begin position="20"/>
        <end position="110"/>
    </location>
</feature>
<feature type="signal peptide" evidence="1">
    <location>
        <begin position="1"/>
        <end position="19"/>
    </location>
</feature>
<protein>
    <submittedName>
        <fullName evidence="2">Uncharacterized protein</fullName>
    </submittedName>
</protein>
<gene>
    <name evidence="2" type="ORF">PoB_003951600</name>
</gene>
<dbReference type="AlphaFoldDB" id="A0AAV4AXP8"/>
<sequence length="110" mass="12183">MKTALIVCLGLSLMVAVFASSPPECVTVRRLSGSVCDREDITVTRDRTTRAFYCCEDSNLVPLRKMDWKDGVFQTVCICVTLQQEITPRPSLFLIPNAAPALQSLKVPHV</sequence>
<comment type="caution">
    <text evidence="2">The sequence shown here is derived from an EMBL/GenBank/DDBJ whole genome shotgun (WGS) entry which is preliminary data.</text>
</comment>
<evidence type="ECO:0000313" key="3">
    <source>
        <dbReference type="Proteomes" id="UP000735302"/>
    </source>
</evidence>
<evidence type="ECO:0000313" key="2">
    <source>
        <dbReference type="EMBL" id="GFO13011.1"/>
    </source>
</evidence>
<keyword evidence="3" id="KW-1185">Reference proteome</keyword>
<organism evidence="2 3">
    <name type="scientific">Plakobranchus ocellatus</name>
    <dbReference type="NCBI Taxonomy" id="259542"/>
    <lineage>
        <taxon>Eukaryota</taxon>
        <taxon>Metazoa</taxon>
        <taxon>Spiralia</taxon>
        <taxon>Lophotrochozoa</taxon>
        <taxon>Mollusca</taxon>
        <taxon>Gastropoda</taxon>
        <taxon>Heterobranchia</taxon>
        <taxon>Euthyneura</taxon>
        <taxon>Panpulmonata</taxon>
        <taxon>Sacoglossa</taxon>
        <taxon>Placobranchoidea</taxon>
        <taxon>Plakobranchidae</taxon>
        <taxon>Plakobranchus</taxon>
    </lineage>
</organism>
<accession>A0AAV4AXP8</accession>
<keyword evidence="1" id="KW-0732">Signal</keyword>
<name>A0AAV4AXP8_9GAST</name>
<dbReference type="EMBL" id="BLXT01004479">
    <property type="protein sequence ID" value="GFO13011.1"/>
    <property type="molecule type" value="Genomic_DNA"/>
</dbReference>
<reference evidence="2 3" key="1">
    <citation type="journal article" date="2021" name="Elife">
        <title>Chloroplast acquisition without the gene transfer in kleptoplastic sea slugs, Plakobranchus ocellatus.</title>
        <authorList>
            <person name="Maeda T."/>
            <person name="Takahashi S."/>
            <person name="Yoshida T."/>
            <person name="Shimamura S."/>
            <person name="Takaki Y."/>
            <person name="Nagai Y."/>
            <person name="Toyoda A."/>
            <person name="Suzuki Y."/>
            <person name="Arimoto A."/>
            <person name="Ishii H."/>
            <person name="Satoh N."/>
            <person name="Nishiyama T."/>
            <person name="Hasebe M."/>
            <person name="Maruyama T."/>
            <person name="Minagawa J."/>
            <person name="Obokata J."/>
            <person name="Shigenobu S."/>
        </authorList>
    </citation>
    <scope>NUCLEOTIDE SEQUENCE [LARGE SCALE GENOMIC DNA]</scope>
</reference>
<evidence type="ECO:0000256" key="1">
    <source>
        <dbReference type="SAM" id="SignalP"/>
    </source>
</evidence>